<gene>
    <name evidence="2" type="ORF">DP106_03240</name>
</gene>
<dbReference type="AlphaFoldDB" id="A0A3A6QD26"/>
<feature type="compositionally biased region" description="Basic and acidic residues" evidence="1">
    <location>
        <begin position="228"/>
        <end position="237"/>
    </location>
</feature>
<accession>A0A3A6QD26</accession>
<proteinExistence type="predicted"/>
<organism evidence="2 3">
    <name type="scientific">Halonotius pteroides</name>
    <dbReference type="NCBI Taxonomy" id="268735"/>
    <lineage>
        <taxon>Archaea</taxon>
        <taxon>Methanobacteriati</taxon>
        <taxon>Methanobacteriota</taxon>
        <taxon>Stenosarchaea group</taxon>
        <taxon>Halobacteria</taxon>
        <taxon>Halobacteriales</taxon>
        <taxon>Haloferacaceae</taxon>
        <taxon>Halonotius</taxon>
    </lineage>
</organism>
<dbReference type="EMBL" id="QMDW01000003">
    <property type="protein sequence ID" value="RJX51112.1"/>
    <property type="molecule type" value="Genomic_DNA"/>
</dbReference>
<feature type="compositionally biased region" description="Low complexity" evidence="1">
    <location>
        <begin position="214"/>
        <end position="227"/>
    </location>
</feature>
<dbReference type="RefSeq" id="WP_120083362.1">
    <property type="nucleotide sequence ID" value="NZ_QMDW01000003.1"/>
</dbReference>
<comment type="caution">
    <text evidence="2">The sequence shown here is derived from an EMBL/GenBank/DDBJ whole genome shotgun (WGS) entry which is preliminary data.</text>
</comment>
<feature type="region of interest" description="Disordered" evidence="1">
    <location>
        <begin position="203"/>
        <end position="253"/>
    </location>
</feature>
<dbReference type="Proteomes" id="UP000281564">
    <property type="component" value="Unassembled WGS sequence"/>
</dbReference>
<evidence type="ECO:0000313" key="3">
    <source>
        <dbReference type="Proteomes" id="UP000281564"/>
    </source>
</evidence>
<dbReference type="OrthoDB" id="341688at2157"/>
<name>A0A3A6QD26_9EURY</name>
<sequence length="525" mass="57894">MTDCQDWLSELTHAADRILNEDLAALQRMSELARLDRYESITRDEEALRWEFTKECNGFLTSSEEDRLRGELRLARLLLAASFYAEGEVPESIADDFIQPELQAVVDFDRFKRFDTLDESQLEARIQRLDGEVTELLETYADSTVANIDTLLENPDVQQDVIDRLLDRYEDRRARVRQAIFLYAETHGLETLGGDLAFDDIENPAGVDGGRPTGAADGAGSAAAAADASDRSADDAGRSPTATRPTTTTADSDAVTAATARLFELDYLGRFETSMQEIDEIHLPDEAFSVPDGYWEGRCSRRNERDRMAALLETNGDDVAAHPVNPTARYALTDSKYFGLTSETRMVIEATVYSHLTQHASEGVDATPAGVDDLVAIVGEAVDEAADRTAPSLLGIASPTGWTDRVVGYVQDDELSRTHYGPHVSVCLIDLQRGDLIYDTTDSVVAENADLFERAVQADAVANCVDTLRSRYLEGLGRETLLLTAATEETGYDRHVVRQAFSRLEADDAGEVFSINDDGVAFEFR</sequence>
<feature type="compositionally biased region" description="Low complexity" evidence="1">
    <location>
        <begin position="238"/>
        <end position="253"/>
    </location>
</feature>
<evidence type="ECO:0000256" key="1">
    <source>
        <dbReference type="SAM" id="MobiDB-lite"/>
    </source>
</evidence>
<keyword evidence="3" id="KW-1185">Reference proteome</keyword>
<protein>
    <submittedName>
        <fullName evidence="2">Uncharacterized protein</fullName>
    </submittedName>
</protein>
<evidence type="ECO:0000313" key="2">
    <source>
        <dbReference type="EMBL" id="RJX51112.1"/>
    </source>
</evidence>
<reference evidence="2 3" key="1">
    <citation type="submission" date="2018-06" db="EMBL/GenBank/DDBJ databases">
        <title>Halonotius sp. F13-13 a new haloarchaeeon isolated from a solar saltern from Isla Cristina, Huelva, Spain.</title>
        <authorList>
            <person name="Duran-Viseras A."/>
            <person name="Sanchez-Porro C."/>
            <person name="Ventosa A."/>
        </authorList>
    </citation>
    <scope>NUCLEOTIDE SEQUENCE [LARGE SCALE GENOMIC DNA]</scope>
    <source>
        <strain evidence="2 3">CECT 7525</strain>
    </source>
</reference>